<reference evidence="3" key="1">
    <citation type="journal article" date="2016" name="Nat. Commun.">
        <title>Genome analysis of three Pneumocystis species reveals adaptation mechanisms to life exclusively in mammalian hosts.</title>
        <authorList>
            <person name="Ma L."/>
            <person name="Chen Z."/>
            <person name="Huang D.W."/>
            <person name="Kutty G."/>
            <person name="Ishihara M."/>
            <person name="Wang H."/>
            <person name="Abouelleil A."/>
            <person name="Bishop L."/>
            <person name="Davey E."/>
            <person name="Deng R."/>
            <person name="Deng X."/>
            <person name="Fan L."/>
            <person name="Fantoni G."/>
            <person name="Fitzgerald M."/>
            <person name="Gogineni E."/>
            <person name="Goldberg J.M."/>
            <person name="Handley G."/>
            <person name="Hu X."/>
            <person name="Huber C."/>
            <person name="Jiao X."/>
            <person name="Jones K."/>
            <person name="Levin J.Z."/>
            <person name="Liu Y."/>
            <person name="Macdonald P."/>
            <person name="Melnikov A."/>
            <person name="Raley C."/>
            <person name="Sassi M."/>
            <person name="Sherman B.T."/>
            <person name="Song X."/>
            <person name="Sykes S."/>
            <person name="Tran B."/>
            <person name="Walsh L."/>
            <person name="Xia Y."/>
            <person name="Yang J."/>
            <person name="Young S."/>
            <person name="Zeng Q."/>
            <person name="Zheng X."/>
            <person name="Stephens R."/>
            <person name="Nusbaum C."/>
            <person name="Birren B.W."/>
            <person name="Azadi P."/>
            <person name="Lempicki R.A."/>
            <person name="Cuomo C.A."/>
            <person name="Kovacs J.A."/>
        </authorList>
    </citation>
    <scope>NUCLEOTIDE SEQUENCE [LARGE SCALE GENOMIC DNA]</scope>
    <source>
        <strain evidence="3">RU7</strain>
    </source>
</reference>
<name>A0A0W4ZTS2_PNEJ7</name>
<dbReference type="VEuPathDB" id="FungiDB:T551_01015"/>
<dbReference type="OrthoDB" id="29853at2759"/>
<proteinExistence type="inferred from homology"/>
<dbReference type="GeneID" id="28939533"/>
<evidence type="ECO:0000256" key="1">
    <source>
        <dbReference type="ARBA" id="ARBA00005536"/>
    </source>
</evidence>
<keyword evidence="3" id="KW-1185">Reference proteome</keyword>
<dbReference type="EMBL" id="LFWA01000004">
    <property type="protein sequence ID" value="KTW31754.1"/>
    <property type="molecule type" value="Genomic_DNA"/>
</dbReference>
<dbReference type="Pfam" id="PF03398">
    <property type="entry name" value="Ist1"/>
    <property type="match status" value="1"/>
</dbReference>
<organism evidence="2 3">
    <name type="scientific">Pneumocystis jirovecii (strain RU7)</name>
    <name type="common">Human pneumocystis pneumonia agent</name>
    <dbReference type="NCBI Taxonomy" id="1408657"/>
    <lineage>
        <taxon>Eukaryota</taxon>
        <taxon>Fungi</taxon>
        <taxon>Dikarya</taxon>
        <taxon>Ascomycota</taxon>
        <taxon>Taphrinomycotina</taxon>
        <taxon>Pneumocystomycetes</taxon>
        <taxon>Pneumocystaceae</taxon>
        <taxon>Pneumocystis</taxon>
    </lineage>
</organism>
<dbReference type="FunFam" id="1.20.1260.60:FF:000002">
    <property type="entry name" value="Vacuolar protein sorting-associated protein IST1"/>
    <property type="match status" value="1"/>
</dbReference>
<dbReference type="InterPro" id="IPR042277">
    <property type="entry name" value="IST1-like"/>
</dbReference>
<gene>
    <name evidence="2" type="ORF">T551_01015</name>
</gene>
<comment type="caution">
    <text evidence="2">The sequence shown here is derived from an EMBL/GenBank/DDBJ whole genome shotgun (WGS) entry which is preliminary data.</text>
</comment>
<accession>A0A0W4ZTS2</accession>
<evidence type="ECO:0000313" key="3">
    <source>
        <dbReference type="Proteomes" id="UP000053447"/>
    </source>
</evidence>
<dbReference type="Gene3D" id="1.20.1260.60">
    <property type="entry name" value="Vacuolar protein sorting-associated protein Ist1"/>
    <property type="match status" value="1"/>
</dbReference>
<dbReference type="PANTHER" id="PTHR12161:SF5">
    <property type="entry name" value="IST1 HOMOLOG"/>
    <property type="match status" value="1"/>
</dbReference>
<dbReference type="GO" id="GO:0015031">
    <property type="term" value="P:protein transport"/>
    <property type="evidence" value="ECO:0007669"/>
    <property type="project" value="InterPro"/>
</dbReference>
<sequence>MSLNNLQNKLKIQTKLCITRLRLIEQKIMAIHKSQEKELAILLGKDMKQNLMIKAENMIRENMKIELLGILNLYCEVLLSRFHLLKKGYCHEQIEQAVCTLIYATPRCDVKELHNMNGIFRLYFGKEFIQDSVENKHGKVDPKVAEKLSNKSVNNDLIESYLEEIARFYNIKQDCNLNASKMIDDTALYNKELEDLLKNNNSSKFVVSSLSSPDDSESQLKLSLIYSQNNYNRGNSDFINFSEISKEMSQNMSNVSNIDQLRERFERLKQI</sequence>
<protein>
    <submittedName>
        <fullName evidence="2">Uncharacterized protein</fullName>
    </submittedName>
</protein>
<dbReference type="PANTHER" id="PTHR12161">
    <property type="entry name" value="IST1 FAMILY MEMBER"/>
    <property type="match status" value="1"/>
</dbReference>
<dbReference type="RefSeq" id="XP_018230446.1">
    <property type="nucleotide sequence ID" value="XM_018373278.1"/>
</dbReference>
<dbReference type="AlphaFoldDB" id="A0A0W4ZTS2"/>
<comment type="similarity">
    <text evidence="1">Belongs to the IST1 family.</text>
</comment>
<evidence type="ECO:0000313" key="2">
    <source>
        <dbReference type="EMBL" id="KTW31754.1"/>
    </source>
</evidence>
<dbReference type="Proteomes" id="UP000053447">
    <property type="component" value="Unassembled WGS sequence"/>
</dbReference>
<dbReference type="STRING" id="1408657.A0A0W4ZTS2"/>
<dbReference type="InterPro" id="IPR005061">
    <property type="entry name" value="Ist1"/>
</dbReference>